<organism evidence="1">
    <name type="scientific">Microviridae sp. ctlXB4</name>
    <dbReference type="NCBI Taxonomy" id="2825005"/>
    <lineage>
        <taxon>Viruses</taxon>
        <taxon>Monodnaviria</taxon>
        <taxon>Sangervirae</taxon>
        <taxon>Phixviricota</taxon>
        <taxon>Malgrandaviricetes</taxon>
        <taxon>Petitvirales</taxon>
        <taxon>Microviridae</taxon>
    </lineage>
</organism>
<proteinExistence type="predicted"/>
<sequence length="160" mass="17509">MIGKFNSLECLEQGSELIPNVTPDAFAVAPQFDSTEQLRVEIDDTDKARPVRYTSDVRLILHNKDLASRAGVAVASKFGQSKQSSSQIQQIMDKMSDDDLLATVRSRHIQALSEIIAWSKELSAYAEHLESQAQELIEAETVKQEAEKAAAASAESASSE</sequence>
<reference evidence="1" key="1">
    <citation type="journal article" date="2021" name="Proc. Natl. Acad. Sci. U.S.A.">
        <title>A Catalog of Tens of Thousands of Viruses from Human Metagenomes Reveals Hidden Associations with Chronic Diseases.</title>
        <authorList>
            <person name="Tisza M.J."/>
            <person name="Buck C.B."/>
        </authorList>
    </citation>
    <scope>NUCLEOTIDE SEQUENCE</scope>
    <source>
        <strain evidence="1">CtlXB4</strain>
    </source>
</reference>
<dbReference type="EMBL" id="BK057807">
    <property type="protein sequence ID" value="DAE25524.1"/>
    <property type="molecule type" value="Genomic_DNA"/>
</dbReference>
<accession>A0A8S5R3L0</accession>
<protein>
    <submittedName>
        <fullName evidence="1">Uncharacterized protein</fullName>
    </submittedName>
</protein>
<name>A0A8S5R3L0_9VIRU</name>
<evidence type="ECO:0000313" key="1">
    <source>
        <dbReference type="EMBL" id="DAE25524.1"/>
    </source>
</evidence>